<proteinExistence type="predicted"/>
<dbReference type="RefSeq" id="WP_021936801.1">
    <property type="nucleotide sequence ID" value="NZ_CP083675.1"/>
</dbReference>
<evidence type="ECO:0000256" key="3">
    <source>
        <dbReference type="SAM" id="SignalP"/>
    </source>
</evidence>
<sequence length="832" mass="92228">MERKLLFLLLFCIATIVDAKSEPIITLNVEPDGSERTLEFEVSTPNTKLFIDWGDGTLIETDVIQMPDPYANATVVVGIPKGEGLIKIYGENIVYFGCTSKVGEAQVTAVDLTKATELTELYVNTNKLSTLDISKNRKLQKLYCYSNPLKSINLSENIALTYINCNDIETESLDISKCIDLETIYCNNNKLKALDISKNTKLKSLYCLNNQLKSINFSNNANLDYISVNNNLLTSIDVTPCTALRYLYCMGNQISEIKVGNIGKTLNCSKNKLTFATLPATAMGSYTYAPQEVLSIAEEIAINKELDLSAQNNIKGITDKEQKTAYTWKTADNEKILEAGKDYTENNGKFTFLTLQPQPVYCEMTSDAFPKFSSVNVFKTTPITISNAIVKEPIITLNVEVNGMERTLDFEVSTPDTKLSIDWGDGVLVETDVIQMPDPYANATGVIGIPKGEGLIKIYGENIVYFGCVSKVDEAQVTAIDLTKATDLTELYVNTNKLSILDISKNTKLQKLYCHTNPLKFIDLSQNVTLTYLNCNEIEAENLDISKCTALETLYCNNNQLKALNISQNIKLKNLYCVNNQLESIDFSNNINLDYISVNNNLLTSIDVTPCTALRYLLCMGNQIAEIKAGIIGKTLNCSKNKLTFETLPATAISGYTYAPQEALIIAEEITTNKELDLSAQNNIKGITDKEQNTVYTWKTTDNEKILEVGKDYTENDGKFTFLTPQIQPVYCEMTSDAFPKFSGVNVFKTTPITIQKGTGVQNNSQDDIIVTAQMGKVYIGGLQIADNIQIYTIIGEKVIETKANNDAMTFELAGNNYIILINGKAHKVVVL</sequence>
<evidence type="ECO:0000313" key="5">
    <source>
        <dbReference type="Proteomes" id="UP000422221"/>
    </source>
</evidence>
<name>A0A7J4XNT1_9BACE</name>
<evidence type="ECO:0000313" key="4">
    <source>
        <dbReference type="EMBL" id="KAA3770479.1"/>
    </source>
</evidence>
<organism evidence="4 5">
    <name type="scientific">Bacteroides salyersiae</name>
    <dbReference type="NCBI Taxonomy" id="291644"/>
    <lineage>
        <taxon>Bacteria</taxon>
        <taxon>Pseudomonadati</taxon>
        <taxon>Bacteroidota</taxon>
        <taxon>Bacteroidia</taxon>
        <taxon>Bacteroidales</taxon>
        <taxon>Bacteroidaceae</taxon>
        <taxon>Bacteroides</taxon>
    </lineage>
</organism>
<feature type="chain" id="PRO_5029757053" evidence="3">
    <location>
        <begin position="20"/>
        <end position="832"/>
    </location>
</feature>
<reference evidence="4 5" key="1">
    <citation type="journal article" date="2019" name="Nat. Med.">
        <title>A library of human gut bacterial isolates paired with longitudinal multiomics data enables mechanistic microbiome research.</title>
        <authorList>
            <person name="Poyet M."/>
            <person name="Groussin M."/>
            <person name="Gibbons S.M."/>
            <person name="Avila-Pacheco J."/>
            <person name="Jiang X."/>
            <person name="Kearney S.M."/>
            <person name="Perrotta A.R."/>
            <person name="Berdy B."/>
            <person name="Zhao S."/>
            <person name="Lieberman T.D."/>
            <person name="Swanson P.K."/>
            <person name="Smith M."/>
            <person name="Roesemann S."/>
            <person name="Alexander J.E."/>
            <person name="Rich S.A."/>
            <person name="Livny J."/>
            <person name="Vlamakis H."/>
            <person name="Clish C."/>
            <person name="Bullock K."/>
            <person name="Deik A."/>
            <person name="Scott J."/>
            <person name="Pierce K.A."/>
            <person name="Xavier R.J."/>
            <person name="Alm E.J."/>
        </authorList>
    </citation>
    <scope>NUCLEOTIDE SEQUENCE [LARGE SCALE GENOMIC DNA]</scope>
    <source>
        <strain evidence="4 5">BIOML-A10</strain>
    </source>
</reference>
<gene>
    <name evidence="4" type="ORF">F3F73_00555</name>
</gene>
<protein>
    <submittedName>
        <fullName evidence="4">Leucine-rich repeat domain-containing protein</fullName>
    </submittedName>
</protein>
<dbReference type="EMBL" id="VWMK01000001">
    <property type="protein sequence ID" value="KAA3770479.1"/>
    <property type="molecule type" value="Genomic_DNA"/>
</dbReference>
<dbReference type="PANTHER" id="PTHR47566">
    <property type="match status" value="1"/>
</dbReference>
<evidence type="ECO:0000256" key="1">
    <source>
        <dbReference type="ARBA" id="ARBA00022614"/>
    </source>
</evidence>
<dbReference type="GO" id="GO:0035591">
    <property type="term" value="F:signaling adaptor activity"/>
    <property type="evidence" value="ECO:0007669"/>
    <property type="project" value="TreeGrafter"/>
</dbReference>
<dbReference type="InterPro" id="IPR032675">
    <property type="entry name" value="LRR_dom_sf"/>
</dbReference>
<dbReference type="AlphaFoldDB" id="A0A7J4XNT1"/>
<dbReference type="Proteomes" id="UP000422221">
    <property type="component" value="Unassembled WGS sequence"/>
</dbReference>
<dbReference type="Gene3D" id="3.80.10.10">
    <property type="entry name" value="Ribonuclease Inhibitor"/>
    <property type="match status" value="2"/>
</dbReference>
<comment type="caution">
    <text evidence="4">The sequence shown here is derived from an EMBL/GenBank/DDBJ whole genome shotgun (WGS) entry which is preliminary data.</text>
</comment>
<dbReference type="InterPro" id="IPR052574">
    <property type="entry name" value="CDIRP"/>
</dbReference>
<accession>A0A7J4XNT1</accession>
<dbReference type="SUPFAM" id="SSF52058">
    <property type="entry name" value="L domain-like"/>
    <property type="match status" value="2"/>
</dbReference>
<feature type="signal peptide" evidence="3">
    <location>
        <begin position="1"/>
        <end position="19"/>
    </location>
</feature>
<keyword evidence="1" id="KW-0433">Leucine-rich repeat</keyword>
<keyword evidence="2" id="KW-0677">Repeat</keyword>
<keyword evidence="3" id="KW-0732">Signal</keyword>
<dbReference type="PANTHER" id="PTHR47566:SF1">
    <property type="entry name" value="PROTEIN NUD1"/>
    <property type="match status" value="1"/>
</dbReference>
<evidence type="ECO:0000256" key="2">
    <source>
        <dbReference type="ARBA" id="ARBA00022737"/>
    </source>
</evidence>